<dbReference type="AlphaFoldDB" id="A0A512HQU7"/>
<feature type="region of interest" description="Disordered" evidence="1">
    <location>
        <begin position="1"/>
        <end position="20"/>
    </location>
</feature>
<feature type="transmembrane region" description="Helical" evidence="2">
    <location>
        <begin position="80"/>
        <end position="106"/>
    </location>
</feature>
<dbReference type="RefSeq" id="WP_146825176.1">
    <property type="nucleotide sequence ID" value="NZ_BAAAYQ010000001.1"/>
</dbReference>
<evidence type="ECO:0000313" key="3">
    <source>
        <dbReference type="EMBL" id="GEO87819.1"/>
    </source>
</evidence>
<evidence type="ECO:0000256" key="2">
    <source>
        <dbReference type="SAM" id="Phobius"/>
    </source>
</evidence>
<accession>A0A512HQU7</accession>
<keyword evidence="2" id="KW-0472">Membrane</keyword>
<feature type="transmembrane region" description="Helical" evidence="2">
    <location>
        <begin position="29"/>
        <end position="59"/>
    </location>
</feature>
<dbReference type="EMBL" id="BJZQ01000001">
    <property type="protein sequence ID" value="GEO87819.1"/>
    <property type="molecule type" value="Genomic_DNA"/>
</dbReference>
<reference evidence="3 4" key="1">
    <citation type="submission" date="2019-07" db="EMBL/GenBank/DDBJ databases">
        <title>Whole genome shotgun sequence of Aeromicrobium flavum NBRC 107625.</title>
        <authorList>
            <person name="Hosoyama A."/>
            <person name="Uohara A."/>
            <person name="Ohji S."/>
            <person name="Ichikawa N."/>
        </authorList>
    </citation>
    <scope>NUCLEOTIDE SEQUENCE [LARGE SCALE GENOMIC DNA]</scope>
    <source>
        <strain evidence="3 4">NBRC 107625</strain>
    </source>
</reference>
<proteinExistence type="predicted"/>
<organism evidence="3 4">
    <name type="scientific">Aeromicrobium flavum</name>
    <dbReference type="NCBI Taxonomy" id="416568"/>
    <lineage>
        <taxon>Bacteria</taxon>
        <taxon>Bacillati</taxon>
        <taxon>Actinomycetota</taxon>
        <taxon>Actinomycetes</taxon>
        <taxon>Propionibacteriales</taxon>
        <taxon>Nocardioidaceae</taxon>
        <taxon>Aeromicrobium</taxon>
    </lineage>
</organism>
<keyword evidence="2" id="KW-0812">Transmembrane</keyword>
<keyword evidence="4" id="KW-1185">Reference proteome</keyword>
<protein>
    <recommendedName>
        <fullName evidence="5">DUF4190 domain-containing protein</fullName>
    </recommendedName>
</protein>
<evidence type="ECO:0000256" key="1">
    <source>
        <dbReference type="SAM" id="MobiDB-lite"/>
    </source>
</evidence>
<name>A0A512HQU7_9ACTN</name>
<feature type="compositionally biased region" description="Low complexity" evidence="1">
    <location>
        <begin position="11"/>
        <end position="20"/>
    </location>
</feature>
<gene>
    <name evidence="3" type="ORF">AFL01nite_01460</name>
</gene>
<keyword evidence="2" id="KW-1133">Transmembrane helix</keyword>
<feature type="compositionally biased region" description="Pro residues" evidence="1">
    <location>
        <begin position="1"/>
        <end position="10"/>
    </location>
</feature>
<evidence type="ECO:0000313" key="4">
    <source>
        <dbReference type="Proteomes" id="UP000321769"/>
    </source>
</evidence>
<sequence length="112" mass="10916">MSSYPPPPGGSYPWGPGQAAAPDDQQATWALAVGIIGIVAGCCCGLLSIGAGIGAIVLARGARDRARAWYGPAADTTMATAALWVGVAAIALGSLSLVGSVVAVVLDGLIPG</sequence>
<comment type="caution">
    <text evidence="3">The sequence shown here is derived from an EMBL/GenBank/DDBJ whole genome shotgun (WGS) entry which is preliminary data.</text>
</comment>
<evidence type="ECO:0008006" key="5">
    <source>
        <dbReference type="Google" id="ProtNLM"/>
    </source>
</evidence>
<dbReference type="Proteomes" id="UP000321769">
    <property type="component" value="Unassembled WGS sequence"/>
</dbReference>